<organism evidence="2 3">
    <name type="scientific">Folsomia candida</name>
    <name type="common">Springtail</name>
    <dbReference type="NCBI Taxonomy" id="158441"/>
    <lineage>
        <taxon>Eukaryota</taxon>
        <taxon>Metazoa</taxon>
        <taxon>Ecdysozoa</taxon>
        <taxon>Arthropoda</taxon>
        <taxon>Hexapoda</taxon>
        <taxon>Collembola</taxon>
        <taxon>Entomobryomorpha</taxon>
        <taxon>Isotomoidea</taxon>
        <taxon>Isotomidae</taxon>
        <taxon>Proisotominae</taxon>
        <taxon>Folsomia</taxon>
    </lineage>
</organism>
<evidence type="ECO:0008006" key="4">
    <source>
        <dbReference type="Google" id="ProtNLM"/>
    </source>
</evidence>
<evidence type="ECO:0000256" key="1">
    <source>
        <dbReference type="SAM" id="MobiDB-lite"/>
    </source>
</evidence>
<sequence length="554" mass="62754">MDNTTDQPSTSKKSHFKAKQDRGHEAFHLTKIRSRYVFHVGEVGRRGGHLSQSPRISAKVYMYLAPSKQIIQRSWVPKMTQGKWRAAGQKILYIDGFSGTGEFEKSGEDGSPALALKAVLGHSHGENFVVDIHMIFIELNPKSADVLEKKLEQVQLDFTTTAERKNKITIRVIKNKKFVEEMDSLLQDPEFFDAPIFLFADPFGYDGKVMPMRLLNQILSRPSSEVFINVMDGSANRAFALKTHEDAINQLVGSDQWIDAVRQEGLTPAERIQRFITVYKDGLRAEHKLHFGMRSKAKNRHIYNLVFASNHSAGLEAMKAAMTNASQNMESLFYSEFYSLRMPQIDTKSDDYKILCAQKTLKLLWAAFSDEPVSGQEVAYFILKQTPYVFNFRINLGKLLKLTVISPSKKFDERKFQLTKISATDIIQMETEWLQLKDPILQMKGRSPGPKKPNVEQKMGSLKRKTPSPPHVPGPRDGYGLDTPVKHPEVPTSGITGITPDMGLLKMQGQERVFQEQQTPSVVRNLSKEMSHQLEKVDEIVLDEAPSQDENPDI</sequence>
<keyword evidence="3" id="KW-1185">Reference proteome</keyword>
<proteinExistence type="predicted"/>
<reference evidence="2 3" key="1">
    <citation type="submission" date="2015-12" db="EMBL/GenBank/DDBJ databases">
        <title>The genome of Folsomia candida.</title>
        <authorList>
            <person name="Faddeeva A."/>
            <person name="Derks M.F."/>
            <person name="Anvar Y."/>
            <person name="Smit S."/>
            <person name="Van Straalen N."/>
            <person name="Roelofs D."/>
        </authorList>
    </citation>
    <scope>NUCLEOTIDE SEQUENCE [LARGE SCALE GENOMIC DNA]</scope>
    <source>
        <strain evidence="2 3">VU population</strain>
        <tissue evidence="2">Whole body</tissue>
    </source>
</reference>
<evidence type="ECO:0000313" key="2">
    <source>
        <dbReference type="EMBL" id="OXA37916.1"/>
    </source>
</evidence>
<dbReference type="AlphaFoldDB" id="A0A226D0V0"/>
<comment type="caution">
    <text evidence="2">The sequence shown here is derived from an EMBL/GenBank/DDBJ whole genome shotgun (WGS) entry which is preliminary data.</text>
</comment>
<accession>A0A226D0V0</accession>
<dbReference type="Proteomes" id="UP000198287">
    <property type="component" value="Unassembled WGS sequence"/>
</dbReference>
<feature type="region of interest" description="Disordered" evidence="1">
    <location>
        <begin position="1"/>
        <end position="24"/>
    </location>
</feature>
<evidence type="ECO:0000313" key="3">
    <source>
        <dbReference type="Proteomes" id="UP000198287"/>
    </source>
</evidence>
<protein>
    <recommendedName>
        <fullName evidence="4">Three-Cys-motif partner protein TcmP</fullName>
    </recommendedName>
</protein>
<feature type="region of interest" description="Disordered" evidence="1">
    <location>
        <begin position="442"/>
        <end position="479"/>
    </location>
</feature>
<dbReference type="InterPro" id="IPR031009">
    <property type="entry name" value="Tcm_partner"/>
</dbReference>
<name>A0A226D0V0_FOLCA</name>
<feature type="compositionally biased region" description="Polar residues" evidence="1">
    <location>
        <begin position="1"/>
        <end position="11"/>
    </location>
</feature>
<dbReference type="EMBL" id="LNIX01000051">
    <property type="protein sequence ID" value="OXA37916.1"/>
    <property type="molecule type" value="Genomic_DNA"/>
</dbReference>
<gene>
    <name evidence="2" type="ORF">Fcan01_27362</name>
</gene>
<dbReference type="NCBIfam" id="TIGR04474">
    <property type="entry name" value="tcm_partner"/>
    <property type="match status" value="1"/>
</dbReference>